<sequence>MSKRFKLFQTLFQNWGFSDAEDYVGTVLGVKAMPYLALLAHFVGALIAGGVAFMAKWVWEPPGAALLIIAMDLLNARYGYLVARKIKGEVFSWKKFHRTFGIIVSDVLLLSMIHHAVQFYPYYAPLSHILFGWLFMHRVGAIVKHMADLKLQDGGLKRFLLKWISNKIRTEVGTQIVDNIQGKEIDTPKKEETL</sequence>
<comment type="caution">
    <text evidence="2">The sequence shown here is derived from an EMBL/GenBank/DDBJ whole genome shotgun (WGS) entry which is preliminary data.</text>
</comment>
<feature type="transmembrane region" description="Helical" evidence="1">
    <location>
        <begin position="95"/>
        <end position="113"/>
    </location>
</feature>
<organism evidence="2 3">
    <name type="scientific">Rufibacter roseus</name>
    <dbReference type="NCBI Taxonomy" id="1567108"/>
    <lineage>
        <taxon>Bacteria</taxon>
        <taxon>Pseudomonadati</taxon>
        <taxon>Bacteroidota</taxon>
        <taxon>Cytophagia</taxon>
        <taxon>Cytophagales</taxon>
        <taxon>Hymenobacteraceae</taxon>
        <taxon>Rufibacter</taxon>
    </lineage>
</organism>
<evidence type="ECO:0008006" key="4">
    <source>
        <dbReference type="Google" id="ProtNLM"/>
    </source>
</evidence>
<accession>A0ABW2DK80</accession>
<keyword evidence="3" id="KW-1185">Reference proteome</keyword>
<evidence type="ECO:0000313" key="3">
    <source>
        <dbReference type="Proteomes" id="UP001596405"/>
    </source>
</evidence>
<dbReference type="EMBL" id="JBHSYQ010000004">
    <property type="protein sequence ID" value="MFC6998080.1"/>
    <property type="molecule type" value="Genomic_DNA"/>
</dbReference>
<dbReference type="Proteomes" id="UP001596405">
    <property type="component" value="Unassembled WGS sequence"/>
</dbReference>
<gene>
    <name evidence="2" type="ORF">ACFQHR_10620</name>
</gene>
<keyword evidence="1" id="KW-1133">Transmembrane helix</keyword>
<evidence type="ECO:0000256" key="1">
    <source>
        <dbReference type="SAM" id="Phobius"/>
    </source>
</evidence>
<dbReference type="RefSeq" id="WP_066621667.1">
    <property type="nucleotide sequence ID" value="NZ_JBHSYQ010000004.1"/>
</dbReference>
<reference evidence="3" key="1">
    <citation type="journal article" date="2019" name="Int. J. Syst. Evol. Microbiol.">
        <title>The Global Catalogue of Microorganisms (GCM) 10K type strain sequencing project: providing services to taxonomists for standard genome sequencing and annotation.</title>
        <authorList>
            <consortium name="The Broad Institute Genomics Platform"/>
            <consortium name="The Broad Institute Genome Sequencing Center for Infectious Disease"/>
            <person name="Wu L."/>
            <person name="Ma J."/>
        </authorList>
    </citation>
    <scope>NUCLEOTIDE SEQUENCE [LARGE SCALE GENOMIC DNA]</scope>
    <source>
        <strain evidence="3">CGMCC 4.7393</strain>
    </source>
</reference>
<keyword evidence="1" id="KW-0472">Membrane</keyword>
<feature type="transmembrane region" description="Helical" evidence="1">
    <location>
        <begin position="64"/>
        <end position="83"/>
    </location>
</feature>
<keyword evidence="1" id="KW-0812">Transmembrane</keyword>
<proteinExistence type="predicted"/>
<evidence type="ECO:0000313" key="2">
    <source>
        <dbReference type="EMBL" id="MFC6998080.1"/>
    </source>
</evidence>
<name>A0ABW2DK80_9BACT</name>
<protein>
    <recommendedName>
        <fullName evidence="4">Bacteriophage holin family protein</fullName>
    </recommendedName>
</protein>
<feature type="transmembrane region" description="Helical" evidence="1">
    <location>
        <begin position="35"/>
        <end position="58"/>
    </location>
</feature>